<keyword evidence="2" id="KW-1185">Reference proteome</keyword>
<evidence type="ECO:0000313" key="2">
    <source>
        <dbReference type="Proteomes" id="UP001283361"/>
    </source>
</evidence>
<reference evidence="1" key="1">
    <citation type="journal article" date="2023" name="G3 (Bethesda)">
        <title>A reference genome for the long-term kleptoplast-retaining sea slug Elysia crispata morphotype clarki.</title>
        <authorList>
            <person name="Eastman K.E."/>
            <person name="Pendleton A.L."/>
            <person name="Shaikh M.A."/>
            <person name="Suttiyut T."/>
            <person name="Ogas R."/>
            <person name="Tomko P."/>
            <person name="Gavelis G."/>
            <person name="Widhalm J.R."/>
            <person name="Wisecaver J.H."/>
        </authorList>
    </citation>
    <scope>NUCLEOTIDE SEQUENCE</scope>
    <source>
        <strain evidence="1">ECLA1</strain>
    </source>
</reference>
<dbReference type="Proteomes" id="UP001283361">
    <property type="component" value="Unassembled WGS sequence"/>
</dbReference>
<gene>
    <name evidence="1" type="ORF">RRG08_023142</name>
</gene>
<evidence type="ECO:0000313" key="1">
    <source>
        <dbReference type="EMBL" id="KAK3696949.1"/>
    </source>
</evidence>
<name>A0AAE0XMR3_9GAST</name>
<accession>A0AAE0XMR3</accession>
<dbReference type="EMBL" id="JAWDGP010008026">
    <property type="protein sequence ID" value="KAK3696949.1"/>
    <property type="molecule type" value="Genomic_DNA"/>
</dbReference>
<organism evidence="1 2">
    <name type="scientific">Elysia crispata</name>
    <name type="common">lettuce slug</name>
    <dbReference type="NCBI Taxonomy" id="231223"/>
    <lineage>
        <taxon>Eukaryota</taxon>
        <taxon>Metazoa</taxon>
        <taxon>Spiralia</taxon>
        <taxon>Lophotrochozoa</taxon>
        <taxon>Mollusca</taxon>
        <taxon>Gastropoda</taxon>
        <taxon>Heterobranchia</taxon>
        <taxon>Euthyneura</taxon>
        <taxon>Panpulmonata</taxon>
        <taxon>Sacoglossa</taxon>
        <taxon>Placobranchoidea</taxon>
        <taxon>Plakobranchidae</taxon>
        <taxon>Elysia</taxon>
    </lineage>
</organism>
<sequence>MISFSGRTFTKVQLTLAKQKSLRQGCNDYVTGERLLSLHLCNVLNDLIGVATYSEAFAPLGRLPALGQLTINYFTTGRHRQVTPVKLGYHRLLF</sequence>
<comment type="caution">
    <text evidence="1">The sequence shown here is derived from an EMBL/GenBank/DDBJ whole genome shotgun (WGS) entry which is preliminary data.</text>
</comment>
<protein>
    <submittedName>
        <fullName evidence="1">Uncharacterized protein</fullName>
    </submittedName>
</protein>
<dbReference type="AlphaFoldDB" id="A0AAE0XMR3"/>
<proteinExistence type="predicted"/>